<evidence type="ECO:0000256" key="1">
    <source>
        <dbReference type="SAM" id="Phobius"/>
    </source>
</evidence>
<reference evidence="2 3" key="1">
    <citation type="journal article" date="2012" name="Proc. Natl. Acad. Sci. U.S.A.">
        <title>Genome streamlining and chemical defense in a coral reef symbiosis.</title>
        <authorList>
            <person name="Kwan J.C."/>
            <person name="Donia M.S."/>
            <person name="Han A.W."/>
            <person name="Hirose E."/>
            <person name="Haygood M.G."/>
            <person name="Schmidt E.W."/>
        </authorList>
    </citation>
    <scope>NUCLEOTIDE SEQUENCE [LARGE SCALE GENOMIC DNA]</scope>
    <source>
        <strain evidence="2 3">L2</strain>
    </source>
</reference>
<keyword evidence="1" id="KW-0812">Transmembrane</keyword>
<keyword evidence="3" id="KW-1185">Reference proteome</keyword>
<dbReference type="Proteomes" id="UP000010077">
    <property type="component" value="Chromosome"/>
</dbReference>
<keyword evidence="1" id="KW-1133">Transmembrane helix</keyword>
<dbReference type="AlphaFoldDB" id="K7YLE6"/>
<gene>
    <name evidence="2" type="ORF">A1OE_101</name>
</gene>
<keyword evidence="1" id="KW-0472">Membrane</keyword>
<organism evidence="2 3">
    <name type="scientific">Candidatus Endolissoclinum faulkneri L2</name>
    <dbReference type="NCBI Taxonomy" id="1193729"/>
    <lineage>
        <taxon>Bacteria</taxon>
        <taxon>Pseudomonadati</taxon>
        <taxon>Pseudomonadota</taxon>
        <taxon>Alphaproteobacteria</taxon>
        <taxon>Rhodospirillales</taxon>
        <taxon>Rhodospirillaceae</taxon>
        <taxon>Candidatus Endolissoclinum</taxon>
    </lineage>
</organism>
<protein>
    <submittedName>
        <fullName evidence="2">Uncharacterized protein</fullName>
    </submittedName>
</protein>
<accession>K7YLE6</accession>
<feature type="transmembrane region" description="Helical" evidence="1">
    <location>
        <begin position="13"/>
        <end position="32"/>
    </location>
</feature>
<dbReference type="KEGG" id="thal:A1OE_101"/>
<sequence length="41" mass="5057">MFEFINYCFDIKYFYYLAIEVSLCISTLRWALDRLLLSLLR</sequence>
<proteinExistence type="predicted"/>
<dbReference type="EMBL" id="CP003539">
    <property type="protein sequence ID" value="AFX98312.1"/>
    <property type="molecule type" value="Genomic_DNA"/>
</dbReference>
<evidence type="ECO:0000313" key="3">
    <source>
        <dbReference type="Proteomes" id="UP000010077"/>
    </source>
</evidence>
<dbReference type="HOGENOM" id="CLU_3267236_0_0_5"/>
<evidence type="ECO:0000313" key="2">
    <source>
        <dbReference type="EMBL" id="AFX98312.1"/>
    </source>
</evidence>
<dbReference type="STRING" id="1193729.A1OE_101"/>
<name>K7YLE6_9PROT</name>